<dbReference type="Gene3D" id="3.40.50.880">
    <property type="match status" value="1"/>
</dbReference>
<gene>
    <name evidence="2" type="ORF">V22_40440</name>
</gene>
<keyword evidence="1" id="KW-0472">Membrane</keyword>
<dbReference type="OrthoDB" id="252901at2"/>
<dbReference type="KEGG" id="chya:V22_40440"/>
<organism evidence="2 3">
    <name type="scientific">Calycomorphotria hydatis</name>
    <dbReference type="NCBI Taxonomy" id="2528027"/>
    <lineage>
        <taxon>Bacteria</taxon>
        <taxon>Pseudomonadati</taxon>
        <taxon>Planctomycetota</taxon>
        <taxon>Planctomycetia</taxon>
        <taxon>Planctomycetales</taxon>
        <taxon>Planctomycetaceae</taxon>
        <taxon>Calycomorphotria</taxon>
    </lineage>
</organism>
<dbReference type="AlphaFoldDB" id="A0A517TEH4"/>
<dbReference type="InterPro" id="IPR036465">
    <property type="entry name" value="vWFA_dom_sf"/>
</dbReference>
<dbReference type="Gene3D" id="3.40.50.410">
    <property type="entry name" value="von Willebrand factor, type A domain"/>
    <property type="match status" value="1"/>
</dbReference>
<dbReference type="PANTHER" id="PTHR37947:SF1">
    <property type="entry name" value="BLL2462 PROTEIN"/>
    <property type="match status" value="1"/>
</dbReference>
<proteinExistence type="predicted"/>
<dbReference type="InterPro" id="IPR029062">
    <property type="entry name" value="Class_I_gatase-like"/>
</dbReference>
<feature type="transmembrane region" description="Helical" evidence="1">
    <location>
        <begin position="12"/>
        <end position="31"/>
    </location>
</feature>
<keyword evidence="1" id="KW-0812">Transmembrane</keyword>
<keyword evidence="3" id="KW-1185">Reference proteome</keyword>
<name>A0A517TEH4_9PLAN</name>
<dbReference type="SUPFAM" id="SSF52317">
    <property type="entry name" value="Class I glutamine amidotransferase-like"/>
    <property type="match status" value="1"/>
</dbReference>
<dbReference type="Proteomes" id="UP000319976">
    <property type="component" value="Chromosome"/>
</dbReference>
<sequence>MTSLRFVGDLPLWAGITLAIAVAFLAFRYYRQDCLNLSVRLRWLLFALRSTVFLLTVLILTGPVLHHRAVVGRLGKVKIYFDGSNSMEMLDRHMPIGRKLLIAEQLEWISDGIVDRTLYDQGVDLEQIRRNYEAGKTSALEYRTQLESFLPEMPVMLRSRFQEELISPLVAIVAAGQESSDEVKKLINIHQQFEKEVSRLFEEGVAAQVASGDESLAAALALFDETPRWKRAGLAFTQTSTNVLQELLAHHEVELMCLNGEEAILQPIGLSSSGSTQFINFTDRAFPNLTDLSTGIIESQGGMTTTAEMGALQEQAAVVLVTDGQHNSGAAPVESAQVLAQQGITYYTVAIGTERQAPDLAVISVEYPQVVFQNDRVSGFILIRDQIEAGQPFVAQIEHDGEVLWRKQLLTTNASERKLEFEFKLDQTIEQLSKTVSTSVTQHAVPLKLSATLSPLAVEAETTNNSQPFRLSVISDSYQILLLDGRSRWETRYLRNIFERDEQWEIDTIIAGPGTDLPVLPRGDQPNQFPTSREALFEYDLIILGEVSSELMKPRELEWLSEFVEIRGGGLILIDGLRGKLRELSSLGLDSLMPVEWTSAEANVASHLALTSVGETVNELKLKQDQTVNRQFWTELPKPHRFVPTKPRPAAETLVEVIVNTDHFPALVTQRVGAGRVLYLAFDETWRWRYKTADQWHQLFWNQLATYVMPPPFAASDDYLSIESGPSSYLSGDSANIRIQLRDLDGKPATGMTADALLWKDGRLISTIGLTPDYNIPGIYRGQTDSLSPGEYEVSVRASGYSESALQARSQFHVRPDVTAELIWTSANTSLLKQMAATTGGQFLFEEELQSLPELLQPFSDGHVEESDTLLWQSYWWFASIILLLAAEWTIRKRAGLL</sequence>
<keyword evidence="1" id="KW-1133">Transmembrane helix</keyword>
<dbReference type="RefSeq" id="WP_145266173.1">
    <property type="nucleotide sequence ID" value="NZ_CP036316.1"/>
</dbReference>
<dbReference type="SUPFAM" id="SSF53300">
    <property type="entry name" value="vWA-like"/>
    <property type="match status" value="1"/>
</dbReference>
<protein>
    <recommendedName>
        <fullName evidence="4">VWFA domain-containing protein</fullName>
    </recommendedName>
</protein>
<evidence type="ECO:0000256" key="1">
    <source>
        <dbReference type="SAM" id="Phobius"/>
    </source>
</evidence>
<dbReference type="EMBL" id="CP036316">
    <property type="protein sequence ID" value="QDT66773.1"/>
    <property type="molecule type" value="Genomic_DNA"/>
</dbReference>
<dbReference type="PANTHER" id="PTHR37947">
    <property type="entry name" value="BLL2462 PROTEIN"/>
    <property type="match status" value="1"/>
</dbReference>
<feature type="transmembrane region" description="Helical" evidence="1">
    <location>
        <begin position="43"/>
        <end position="65"/>
    </location>
</feature>
<evidence type="ECO:0000313" key="3">
    <source>
        <dbReference type="Proteomes" id="UP000319976"/>
    </source>
</evidence>
<reference evidence="2 3" key="1">
    <citation type="submission" date="2019-02" db="EMBL/GenBank/DDBJ databases">
        <title>Deep-cultivation of Planctomycetes and their phenomic and genomic characterization uncovers novel biology.</title>
        <authorList>
            <person name="Wiegand S."/>
            <person name="Jogler M."/>
            <person name="Boedeker C."/>
            <person name="Pinto D."/>
            <person name="Vollmers J."/>
            <person name="Rivas-Marin E."/>
            <person name="Kohn T."/>
            <person name="Peeters S.H."/>
            <person name="Heuer A."/>
            <person name="Rast P."/>
            <person name="Oberbeckmann S."/>
            <person name="Bunk B."/>
            <person name="Jeske O."/>
            <person name="Meyerdierks A."/>
            <person name="Storesund J.E."/>
            <person name="Kallscheuer N."/>
            <person name="Luecker S."/>
            <person name="Lage O.M."/>
            <person name="Pohl T."/>
            <person name="Merkel B.J."/>
            <person name="Hornburger P."/>
            <person name="Mueller R.-W."/>
            <person name="Bruemmer F."/>
            <person name="Labrenz M."/>
            <person name="Spormann A.M."/>
            <person name="Op den Camp H."/>
            <person name="Overmann J."/>
            <person name="Amann R."/>
            <person name="Jetten M.S.M."/>
            <person name="Mascher T."/>
            <person name="Medema M.H."/>
            <person name="Devos D.P."/>
            <person name="Kaster A.-K."/>
            <person name="Ovreas L."/>
            <person name="Rohde M."/>
            <person name="Galperin M.Y."/>
            <person name="Jogler C."/>
        </authorList>
    </citation>
    <scope>NUCLEOTIDE SEQUENCE [LARGE SCALE GENOMIC DNA]</scope>
    <source>
        <strain evidence="2 3">V22</strain>
    </source>
</reference>
<accession>A0A517TEH4</accession>
<evidence type="ECO:0000313" key="2">
    <source>
        <dbReference type="EMBL" id="QDT66773.1"/>
    </source>
</evidence>
<evidence type="ECO:0008006" key="4">
    <source>
        <dbReference type="Google" id="ProtNLM"/>
    </source>
</evidence>